<comment type="caution">
    <text evidence="2">The sequence shown here is derived from an EMBL/GenBank/DDBJ whole genome shotgun (WGS) entry which is preliminary data.</text>
</comment>
<keyword evidence="3" id="KW-1185">Reference proteome</keyword>
<protein>
    <submittedName>
        <fullName evidence="2">Uncharacterized protein</fullName>
    </submittedName>
</protein>
<sequence>MCFKLFINYFIFIITLFKKAQKQKKIIENPFITPKIVHFRICTTHYITIFTNSFNFTLLSPIIITLFILFN</sequence>
<reference evidence="2 3" key="1">
    <citation type="submission" date="2023-11" db="EMBL/GenBank/DDBJ databases">
        <title>Dfirmibasis_genome.</title>
        <authorList>
            <person name="Edelbroek B."/>
            <person name="Kjellin J."/>
            <person name="Jerlstrom-Hultqvist J."/>
            <person name="Soderbom F."/>
        </authorList>
    </citation>
    <scope>NUCLEOTIDE SEQUENCE [LARGE SCALE GENOMIC DNA]</scope>
    <source>
        <strain evidence="2 3">TNS-C-14</strain>
    </source>
</reference>
<evidence type="ECO:0000313" key="3">
    <source>
        <dbReference type="Proteomes" id="UP001344447"/>
    </source>
</evidence>
<accession>A0AAN7YLL2</accession>
<dbReference type="Proteomes" id="UP001344447">
    <property type="component" value="Unassembled WGS sequence"/>
</dbReference>
<dbReference type="EMBL" id="JAVFKY010000006">
    <property type="protein sequence ID" value="KAK5574651.1"/>
    <property type="molecule type" value="Genomic_DNA"/>
</dbReference>
<keyword evidence="1" id="KW-1133">Transmembrane helix</keyword>
<dbReference type="AlphaFoldDB" id="A0AAN7YLL2"/>
<organism evidence="2 3">
    <name type="scientific">Dictyostelium firmibasis</name>
    <dbReference type="NCBI Taxonomy" id="79012"/>
    <lineage>
        <taxon>Eukaryota</taxon>
        <taxon>Amoebozoa</taxon>
        <taxon>Evosea</taxon>
        <taxon>Eumycetozoa</taxon>
        <taxon>Dictyostelia</taxon>
        <taxon>Dictyosteliales</taxon>
        <taxon>Dictyosteliaceae</taxon>
        <taxon>Dictyostelium</taxon>
    </lineage>
</organism>
<evidence type="ECO:0000256" key="1">
    <source>
        <dbReference type="SAM" id="Phobius"/>
    </source>
</evidence>
<gene>
    <name evidence="2" type="ORF">RB653_009904</name>
</gene>
<evidence type="ECO:0000313" key="2">
    <source>
        <dbReference type="EMBL" id="KAK5574651.1"/>
    </source>
</evidence>
<keyword evidence="1" id="KW-0812">Transmembrane</keyword>
<proteinExistence type="predicted"/>
<feature type="transmembrane region" description="Helical" evidence="1">
    <location>
        <begin position="46"/>
        <end position="70"/>
    </location>
</feature>
<name>A0AAN7YLL2_9MYCE</name>
<keyword evidence="1" id="KW-0472">Membrane</keyword>